<keyword evidence="2 13" id="KW-0963">Cytoplasm</keyword>
<evidence type="ECO:0000256" key="13">
    <source>
        <dbReference type="HAMAP-Rule" id="MF_00184"/>
    </source>
</evidence>
<gene>
    <name evidence="13" type="primary">thrS</name>
    <name evidence="16" type="ORF">SAMN05216178_4669</name>
</gene>
<reference evidence="17" key="1">
    <citation type="submission" date="2016-10" db="EMBL/GenBank/DDBJ databases">
        <authorList>
            <person name="Varghese N."/>
            <person name="Submissions S."/>
        </authorList>
    </citation>
    <scope>NUCLEOTIDE SEQUENCE [LARGE SCALE GENOMIC DNA]</scope>
    <source>
        <strain evidence="17">DSM 9751</strain>
    </source>
</reference>
<evidence type="ECO:0000256" key="4">
    <source>
        <dbReference type="ARBA" id="ARBA00022598"/>
    </source>
</evidence>
<accession>A0A1H4UZK6</accession>
<keyword evidence="5 13" id="KW-0479">Metal-binding</keyword>
<evidence type="ECO:0000259" key="14">
    <source>
        <dbReference type="PROSITE" id="PS50862"/>
    </source>
</evidence>
<evidence type="ECO:0000313" key="16">
    <source>
        <dbReference type="EMBL" id="SEC73641.1"/>
    </source>
</evidence>
<dbReference type="InterPro" id="IPR018163">
    <property type="entry name" value="Thr/Ala-tRNA-synth_IIc_edit"/>
</dbReference>
<feature type="binding site" evidence="13">
    <location>
        <position position="511"/>
    </location>
    <ligand>
        <name>Zn(2+)</name>
        <dbReference type="ChEBI" id="CHEBI:29105"/>
        <note>catalytic</note>
    </ligand>
</feature>
<dbReference type="PANTHER" id="PTHR11451">
    <property type="entry name" value="THREONINE-TRNA LIGASE"/>
    <property type="match status" value="1"/>
</dbReference>
<dbReference type="SUPFAM" id="SSF81271">
    <property type="entry name" value="TGS-like"/>
    <property type="match status" value="1"/>
</dbReference>
<dbReference type="CDD" id="cd01667">
    <property type="entry name" value="TGS_ThrRS"/>
    <property type="match status" value="1"/>
</dbReference>
<proteinExistence type="inferred from homology"/>
<keyword evidence="4 13" id="KW-0436">Ligase</keyword>
<evidence type="ECO:0000256" key="1">
    <source>
        <dbReference type="ARBA" id="ARBA00008226"/>
    </source>
</evidence>
<dbReference type="AlphaFoldDB" id="A0A1H4UZK6"/>
<evidence type="ECO:0000256" key="12">
    <source>
        <dbReference type="ARBA" id="ARBA00049515"/>
    </source>
</evidence>
<dbReference type="InterPro" id="IPR006195">
    <property type="entry name" value="aa-tRNA-synth_II"/>
</dbReference>
<evidence type="ECO:0000256" key="2">
    <source>
        <dbReference type="ARBA" id="ARBA00022490"/>
    </source>
</evidence>
<evidence type="ECO:0000256" key="11">
    <source>
        <dbReference type="ARBA" id="ARBA00023146"/>
    </source>
</evidence>
<dbReference type="Pfam" id="PF03129">
    <property type="entry name" value="HGTP_anticodon"/>
    <property type="match status" value="1"/>
</dbReference>
<dbReference type="GO" id="GO:0005524">
    <property type="term" value="F:ATP binding"/>
    <property type="evidence" value="ECO:0007669"/>
    <property type="project" value="UniProtKB-UniRule"/>
</dbReference>
<dbReference type="NCBIfam" id="TIGR00418">
    <property type="entry name" value="thrS"/>
    <property type="match status" value="1"/>
</dbReference>
<evidence type="ECO:0000256" key="8">
    <source>
        <dbReference type="ARBA" id="ARBA00022840"/>
    </source>
</evidence>
<keyword evidence="17" id="KW-1185">Reference proteome</keyword>
<dbReference type="PANTHER" id="PTHR11451:SF44">
    <property type="entry name" value="THREONINE--TRNA LIGASE, CHLOROPLASTIC_MITOCHONDRIAL 2"/>
    <property type="match status" value="1"/>
</dbReference>
<evidence type="ECO:0000256" key="7">
    <source>
        <dbReference type="ARBA" id="ARBA00022833"/>
    </source>
</evidence>
<comment type="caution">
    <text evidence="13">Lacks conserved residue(s) required for the propagation of feature annotation.</text>
</comment>
<dbReference type="Gene3D" id="3.30.980.10">
    <property type="entry name" value="Threonyl-trna Synthetase, Chain A, domain 2"/>
    <property type="match status" value="1"/>
</dbReference>
<dbReference type="EC" id="6.1.1.3" evidence="13"/>
<dbReference type="InterPro" id="IPR004095">
    <property type="entry name" value="TGS"/>
</dbReference>
<dbReference type="GO" id="GO:0005829">
    <property type="term" value="C:cytosol"/>
    <property type="evidence" value="ECO:0007669"/>
    <property type="project" value="TreeGrafter"/>
</dbReference>
<dbReference type="EMBL" id="FNTJ01000002">
    <property type="protein sequence ID" value="SEC73641.1"/>
    <property type="molecule type" value="Genomic_DNA"/>
</dbReference>
<dbReference type="InterPro" id="IPR012675">
    <property type="entry name" value="Beta-grasp_dom_sf"/>
</dbReference>
<dbReference type="FunFam" id="3.30.930.10:FF:000002">
    <property type="entry name" value="Threonine--tRNA ligase"/>
    <property type="match status" value="1"/>
</dbReference>
<dbReference type="InterPro" id="IPR002314">
    <property type="entry name" value="aa-tRNA-synt_IIb"/>
</dbReference>
<evidence type="ECO:0000313" key="17">
    <source>
        <dbReference type="Proteomes" id="UP000198982"/>
    </source>
</evidence>
<keyword evidence="7 13" id="KW-0862">Zinc</keyword>
<protein>
    <recommendedName>
        <fullName evidence="13">Threonine--tRNA ligase</fullName>
        <ecNumber evidence="13">6.1.1.3</ecNumber>
    </recommendedName>
    <alternativeName>
        <fullName evidence="13">Threonyl-tRNA synthetase</fullName>
        <shortName evidence="13">ThrRS</shortName>
    </alternativeName>
</protein>
<dbReference type="FunFam" id="3.40.50.800:FF:000001">
    <property type="entry name" value="Threonine--tRNA ligase"/>
    <property type="match status" value="1"/>
</dbReference>
<feature type="binding site" evidence="13">
    <location>
        <position position="334"/>
    </location>
    <ligand>
        <name>Zn(2+)</name>
        <dbReference type="ChEBI" id="CHEBI:29105"/>
        <note>catalytic</note>
    </ligand>
</feature>
<dbReference type="PROSITE" id="PS50862">
    <property type="entry name" value="AA_TRNA_LIGASE_II"/>
    <property type="match status" value="1"/>
</dbReference>
<dbReference type="Pfam" id="PF07973">
    <property type="entry name" value="tRNA_SAD"/>
    <property type="match status" value="1"/>
</dbReference>
<sequence length="629" mass="71256">MIRITLPDGACREYDQPLSVFEVAASIGSGLAKAAVAGRVDGRLVDCDYLLHSDTHLSIVTASDADGLQILRHSCAHLLAMAVKQLYPSAQVTIGPVIEDGFFYDFAYERPFTPEDLDLIEARMHSLAATNHRLHRRELSREQALQHFAAQGEHYKVELIRDLPQEAVLSLYRQGDFEDLCRGPHVRSTGQLRAFKLTKVAGAYWRGDANNAPLQRIYGTCWATRQDLDAYLVRQEQAAKRDHRKLGQQLDLFHFDDCAPGSVFWHAKGWTLFQQLIGYMRQRQEQAGYQEVNTPDVMDRSLWETSGHWQNYRDHMFTTSTEDQRTFALKPMNCPGAVAIFGQGLKSYRDLPLRIAEFGKVHRYEPSGALHGLLRVRHFTQDDAHIFCTAQQMQDECARTIALVFDIYKEFGFDEVAVKLSTRPANRIGSDEVWDQLESALVGALQSMRIDYRLNPGEGAFYGPKLEFVLRDAIGRDWQCGTLQVDLNLPERFAISYVDDHGERRQPVMLHRALFGSLERFIGILLEHHGGALPLWLAPQQVAVLNISAAQANHAQAIAERLRRHGLRASADLRNEKIGYKIREHSLQKVPYLLVIGDKEQAGGYVSLRSRKGEDLGQLTLEQALQRMV</sequence>
<dbReference type="Gene3D" id="3.10.20.30">
    <property type="match status" value="1"/>
</dbReference>
<dbReference type="CDD" id="cd00771">
    <property type="entry name" value="ThrRS_core"/>
    <property type="match status" value="1"/>
</dbReference>
<dbReference type="HAMAP" id="MF_00184">
    <property type="entry name" value="Thr_tRNA_synth"/>
    <property type="match status" value="1"/>
</dbReference>
<dbReference type="InterPro" id="IPR033728">
    <property type="entry name" value="ThrRS_core"/>
</dbReference>
<keyword evidence="10 13" id="KW-0648">Protein biosynthesis</keyword>
<keyword evidence="9 13" id="KW-0694">RNA-binding</keyword>
<dbReference type="RefSeq" id="WP_092317923.1">
    <property type="nucleotide sequence ID" value="NZ_FNTJ01000002.1"/>
</dbReference>
<dbReference type="GO" id="GO:0006435">
    <property type="term" value="P:threonyl-tRNA aminoacylation"/>
    <property type="evidence" value="ECO:0007669"/>
    <property type="project" value="UniProtKB-UniRule"/>
</dbReference>
<keyword evidence="3 13" id="KW-0820">tRNA-binding</keyword>
<dbReference type="GO" id="GO:0000049">
    <property type="term" value="F:tRNA binding"/>
    <property type="evidence" value="ECO:0007669"/>
    <property type="project" value="UniProtKB-KW"/>
</dbReference>
<dbReference type="InterPro" id="IPR012947">
    <property type="entry name" value="tRNA_SAD"/>
</dbReference>
<comment type="subcellular location">
    <subcellularLocation>
        <location evidence="13">Cytoplasm</location>
    </subcellularLocation>
</comment>
<evidence type="ECO:0000256" key="5">
    <source>
        <dbReference type="ARBA" id="ARBA00022723"/>
    </source>
</evidence>
<keyword evidence="8 13" id="KW-0067">ATP-binding</keyword>
<dbReference type="FunFam" id="3.10.20.30:FF:000005">
    <property type="entry name" value="Threonine--tRNA ligase"/>
    <property type="match status" value="1"/>
</dbReference>
<organism evidence="16 17">
    <name type="scientific">Pseudomonas saponiphila</name>
    <dbReference type="NCBI Taxonomy" id="556534"/>
    <lineage>
        <taxon>Bacteria</taxon>
        <taxon>Pseudomonadati</taxon>
        <taxon>Pseudomonadota</taxon>
        <taxon>Gammaproteobacteria</taxon>
        <taxon>Pseudomonadales</taxon>
        <taxon>Pseudomonadaceae</taxon>
        <taxon>Pseudomonas</taxon>
    </lineage>
</organism>
<dbReference type="Pfam" id="PF00587">
    <property type="entry name" value="tRNA-synt_2b"/>
    <property type="match status" value="1"/>
</dbReference>
<evidence type="ECO:0000256" key="10">
    <source>
        <dbReference type="ARBA" id="ARBA00022917"/>
    </source>
</evidence>
<evidence type="ECO:0000256" key="3">
    <source>
        <dbReference type="ARBA" id="ARBA00022555"/>
    </source>
</evidence>
<evidence type="ECO:0000256" key="9">
    <source>
        <dbReference type="ARBA" id="ARBA00022884"/>
    </source>
</evidence>
<dbReference type="SUPFAM" id="SSF55186">
    <property type="entry name" value="ThrRS/AlaRS common domain"/>
    <property type="match status" value="1"/>
</dbReference>
<dbReference type="InterPro" id="IPR045864">
    <property type="entry name" value="aa-tRNA-synth_II/BPL/LPL"/>
</dbReference>
<dbReference type="GO" id="GO:0004829">
    <property type="term" value="F:threonine-tRNA ligase activity"/>
    <property type="evidence" value="ECO:0007669"/>
    <property type="project" value="UniProtKB-UniRule"/>
</dbReference>
<dbReference type="InterPro" id="IPR047246">
    <property type="entry name" value="ThrRS_anticodon"/>
</dbReference>
<dbReference type="InterPro" id="IPR012676">
    <property type="entry name" value="TGS-like"/>
</dbReference>
<evidence type="ECO:0000259" key="15">
    <source>
        <dbReference type="PROSITE" id="PS51880"/>
    </source>
</evidence>
<dbReference type="FunFam" id="3.30.54.20:FF:000002">
    <property type="entry name" value="Threonine--tRNA ligase"/>
    <property type="match status" value="1"/>
</dbReference>
<dbReference type="GO" id="GO:0046872">
    <property type="term" value="F:metal ion binding"/>
    <property type="evidence" value="ECO:0007669"/>
    <property type="project" value="UniProtKB-KW"/>
</dbReference>
<dbReference type="Gene3D" id="3.30.930.10">
    <property type="entry name" value="Bira Bifunctional Protein, Domain 2"/>
    <property type="match status" value="1"/>
</dbReference>
<dbReference type="CDD" id="cd00860">
    <property type="entry name" value="ThrRS_anticodon"/>
    <property type="match status" value="1"/>
</dbReference>
<keyword evidence="6 13" id="KW-0547">Nucleotide-binding</keyword>
<comment type="catalytic activity">
    <reaction evidence="12 13">
        <text>tRNA(Thr) + L-threonine + ATP = L-threonyl-tRNA(Thr) + AMP + diphosphate + H(+)</text>
        <dbReference type="Rhea" id="RHEA:24624"/>
        <dbReference type="Rhea" id="RHEA-COMP:9670"/>
        <dbReference type="Rhea" id="RHEA-COMP:9704"/>
        <dbReference type="ChEBI" id="CHEBI:15378"/>
        <dbReference type="ChEBI" id="CHEBI:30616"/>
        <dbReference type="ChEBI" id="CHEBI:33019"/>
        <dbReference type="ChEBI" id="CHEBI:57926"/>
        <dbReference type="ChEBI" id="CHEBI:78442"/>
        <dbReference type="ChEBI" id="CHEBI:78534"/>
        <dbReference type="ChEBI" id="CHEBI:456215"/>
        <dbReference type="EC" id="6.1.1.3"/>
    </reaction>
</comment>
<feature type="domain" description="Aminoacyl-transfer RNA synthetases class-II family profile" evidence="14">
    <location>
        <begin position="261"/>
        <end position="534"/>
    </location>
</feature>
<feature type="domain" description="TGS" evidence="15">
    <location>
        <begin position="1"/>
        <end position="61"/>
    </location>
</feature>
<dbReference type="Pfam" id="PF02824">
    <property type="entry name" value="TGS"/>
    <property type="match status" value="1"/>
</dbReference>
<dbReference type="InterPro" id="IPR004154">
    <property type="entry name" value="Anticodon-bd"/>
</dbReference>
<evidence type="ECO:0000256" key="6">
    <source>
        <dbReference type="ARBA" id="ARBA00022741"/>
    </source>
</evidence>
<feature type="binding site" evidence="13">
    <location>
        <position position="385"/>
    </location>
    <ligand>
        <name>Zn(2+)</name>
        <dbReference type="ChEBI" id="CHEBI:29105"/>
        <note>catalytic</note>
    </ligand>
</feature>
<dbReference type="PROSITE" id="PS51880">
    <property type="entry name" value="TGS"/>
    <property type="match status" value="1"/>
</dbReference>
<dbReference type="Gene3D" id="3.30.54.20">
    <property type="match status" value="1"/>
</dbReference>
<dbReference type="SUPFAM" id="SSF52954">
    <property type="entry name" value="Class II aaRS ABD-related"/>
    <property type="match status" value="1"/>
</dbReference>
<dbReference type="InterPro" id="IPR036621">
    <property type="entry name" value="Anticodon-bd_dom_sf"/>
</dbReference>
<comment type="cofactor">
    <cofactor evidence="13">
        <name>Zn(2+)</name>
        <dbReference type="ChEBI" id="CHEBI:29105"/>
    </cofactor>
    <text evidence="13">Binds 1 zinc ion per subunit.</text>
</comment>
<dbReference type="Gene3D" id="3.40.50.800">
    <property type="entry name" value="Anticodon-binding domain"/>
    <property type="match status" value="1"/>
</dbReference>
<comment type="similarity">
    <text evidence="1 13">Belongs to the class-II aminoacyl-tRNA synthetase family.</text>
</comment>
<dbReference type="FunFam" id="3.30.980.10:FF:000005">
    <property type="entry name" value="Threonyl-tRNA synthetase, mitochondrial"/>
    <property type="match status" value="1"/>
</dbReference>
<keyword evidence="11 13" id="KW-0030">Aminoacyl-tRNA synthetase</keyword>
<comment type="subunit">
    <text evidence="13">Homodimer.</text>
</comment>
<dbReference type="Proteomes" id="UP000198982">
    <property type="component" value="Unassembled WGS sequence"/>
</dbReference>
<dbReference type="InterPro" id="IPR002320">
    <property type="entry name" value="Thr-tRNA-ligase_IIa"/>
</dbReference>
<dbReference type="PRINTS" id="PR01047">
    <property type="entry name" value="TRNASYNTHTHR"/>
</dbReference>
<dbReference type="SUPFAM" id="SSF55681">
    <property type="entry name" value="Class II aaRS and biotin synthetases"/>
    <property type="match status" value="1"/>
</dbReference>
<dbReference type="SMART" id="SM00863">
    <property type="entry name" value="tRNA_SAD"/>
    <property type="match status" value="1"/>
</dbReference>
<name>A0A1H4UZK6_9PSED</name>